<dbReference type="AlphaFoldDB" id="A0A7J7N1R3"/>
<evidence type="ECO:0000256" key="8">
    <source>
        <dbReference type="ARBA" id="ARBA00022833"/>
    </source>
</evidence>
<evidence type="ECO:0000259" key="13">
    <source>
        <dbReference type="PROSITE" id="PS50157"/>
    </source>
</evidence>
<keyword evidence="8" id="KW-0862">Zinc</keyword>
<dbReference type="PROSITE" id="PS50157">
    <property type="entry name" value="ZINC_FINGER_C2H2_2"/>
    <property type="match status" value="1"/>
</dbReference>
<dbReference type="FunFam" id="3.30.40.10:FF:000280">
    <property type="entry name" value="E3 ubiquitin-protein ligase Hakai"/>
    <property type="match status" value="1"/>
</dbReference>
<dbReference type="CDD" id="cd16508">
    <property type="entry name" value="RING-HC_HAKAI-like"/>
    <property type="match status" value="1"/>
</dbReference>
<keyword evidence="15" id="KW-1185">Reference proteome</keyword>
<dbReference type="GO" id="GO:0016567">
    <property type="term" value="P:protein ubiquitination"/>
    <property type="evidence" value="ECO:0007669"/>
    <property type="project" value="InterPro"/>
</dbReference>
<evidence type="ECO:0000256" key="2">
    <source>
        <dbReference type="ARBA" id="ARBA00004123"/>
    </source>
</evidence>
<evidence type="ECO:0000256" key="9">
    <source>
        <dbReference type="ARBA" id="ARBA00023242"/>
    </source>
</evidence>
<dbReference type="PANTHER" id="PTHR13480:SF0">
    <property type="entry name" value="E3 UBIQUITIN-PROTEIN LIGASE HAKAI"/>
    <property type="match status" value="1"/>
</dbReference>
<dbReference type="PROSITE" id="PS00518">
    <property type="entry name" value="ZF_RING_1"/>
    <property type="match status" value="1"/>
</dbReference>
<feature type="compositionally biased region" description="Basic and acidic residues" evidence="12">
    <location>
        <begin position="325"/>
        <end position="336"/>
    </location>
</feature>
<dbReference type="EMBL" id="JACGCM010001144">
    <property type="protein sequence ID" value="KAF6160952.1"/>
    <property type="molecule type" value="Genomic_DNA"/>
</dbReference>
<evidence type="ECO:0000256" key="5">
    <source>
        <dbReference type="ARBA" id="ARBA00022723"/>
    </source>
</evidence>
<dbReference type="InterPro" id="IPR040380">
    <property type="entry name" value="HAKAI-like_RING-HC"/>
</dbReference>
<feature type="region of interest" description="Disordered" evidence="12">
    <location>
        <begin position="270"/>
        <end position="349"/>
    </location>
</feature>
<accession>A0A7J7N1R3</accession>
<evidence type="ECO:0000313" key="14">
    <source>
        <dbReference type="EMBL" id="KAF6160952.1"/>
    </source>
</evidence>
<dbReference type="Gene3D" id="3.30.40.10">
    <property type="entry name" value="Zinc/RING finger domain, C3HC4 (zinc finger)"/>
    <property type="match status" value="1"/>
</dbReference>
<evidence type="ECO:0000256" key="6">
    <source>
        <dbReference type="ARBA" id="ARBA00022771"/>
    </source>
</evidence>
<dbReference type="EC" id="2.3.2.27" evidence="3"/>
<dbReference type="GO" id="GO:0061630">
    <property type="term" value="F:ubiquitin protein ligase activity"/>
    <property type="evidence" value="ECO:0007669"/>
    <property type="project" value="UniProtKB-EC"/>
</dbReference>
<feature type="region of interest" description="Disordered" evidence="12">
    <location>
        <begin position="507"/>
        <end position="533"/>
    </location>
</feature>
<evidence type="ECO:0000313" key="15">
    <source>
        <dbReference type="Proteomes" id="UP000541444"/>
    </source>
</evidence>
<evidence type="ECO:0000256" key="3">
    <source>
        <dbReference type="ARBA" id="ARBA00012483"/>
    </source>
</evidence>
<dbReference type="OrthoDB" id="547746at2759"/>
<dbReference type="InterPro" id="IPR013087">
    <property type="entry name" value="Znf_C2H2_type"/>
</dbReference>
<organism evidence="14 15">
    <name type="scientific">Kingdonia uniflora</name>
    <dbReference type="NCBI Taxonomy" id="39325"/>
    <lineage>
        <taxon>Eukaryota</taxon>
        <taxon>Viridiplantae</taxon>
        <taxon>Streptophyta</taxon>
        <taxon>Embryophyta</taxon>
        <taxon>Tracheophyta</taxon>
        <taxon>Spermatophyta</taxon>
        <taxon>Magnoliopsida</taxon>
        <taxon>Ranunculales</taxon>
        <taxon>Circaeasteraceae</taxon>
        <taxon>Kingdonia</taxon>
    </lineage>
</organism>
<dbReference type="Proteomes" id="UP000541444">
    <property type="component" value="Unassembled WGS sequence"/>
</dbReference>
<dbReference type="GO" id="GO:0005634">
    <property type="term" value="C:nucleus"/>
    <property type="evidence" value="ECO:0007669"/>
    <property type="project" value="UniProtKB-SubCell"/>
</dbReference>
<keyword evidence="4" id="KW-0808">Transferase</keyword>
<keyword evidence="6 11" id="KW-0863">Zinc-finger</keyword>
<dbReference type="GO" id="GO:0030155">
    <property type="term" value="P:regulation of cell adhesion"/>
    <property type="evidence" value="ECO:0007669"/>
    <property type="project" value="TreeGrafter"/>
</dbReference>
<keyword evidence="7" id="KW-0833">Ubl conjugation pathway</keyword>
<dbReference type="PROSITE" id="PS00028">
    <property type="entry name" value="ZINC_FINGER_C2H2_1"/>
    <property type="match status" value="1"/>
</dbReference>
<feature type="compositionally biased region" description="Polar residues" evidence="12">
    <location>
        <begin position="281"/>
        <end position="308"/>
    </location>
</feature>
<comment type="catalytic activity">
    <reaction evidence="1">
        <text>S-ubiquitinyl-[E2 ubiquitin-conjugating enzyme]-L-cysteine + [acceptor protein]-L-lysine = [E2 ubiquitin-conjugating enzyme]-L-cysteine + N(6)-ubiquitinyl-[acceptor protein]-L-lysine.</text>
        <dbReference type="EC" id="2.3.2.27"/>
    </reaction>
</comment>
<dbReference type="InterPro" id="IPR013083">
    <property type="entry name" value="Znf_RING/FYVE/PHD"/>
</dbReference>
<dbReference type="InterPro" id="IPR040383">
    <property type="entry name" value="HAKAI/CBLL2"/>
</dbReference>
<feature type="compositionally biased region" description="Polar residues" evidence="12">
    <location>
        <begin position="514"/>
        <end position="524"/>
    </location>
</feature>
<keyword evidence="5" id="KW-0479">Metal-binding</keyword>
<sequence length="533" mass="58326">MDGNPNYRPNTAYKSFWVRGNPEASFHPDSMFWVFGLFLSLEGMGYLVGCPKPDWVTVSKIVDRPSVGDALTNICSASELIRNTTNHPNYCESLEILLTQLTVSNQTGEVTMLQIRLINNKGSSSEGGTGGGGGSKQLPVETVTVACPDHLVLADLPVAKCIGNVTSATNVKSIGRRSRRLLGERVHFCVRCDFPIAIYGRLSPCEHAFCLDCARSDSSCYLCDERIQKIQTIKMMEGIYVCAAPHCLKSFLKRSDFESHVNENHADLLQSNIEKEDGNESDNFNVMRSTSADAQAKQSIPAESSTARAPTPRPGFSPSSNSQPHDFEDKTLRFVPREQTPLRPPLPMNMMQPRPPPFYAPNYPPHSHQPPSFLVPVSVNQGTNPPTFNYAPFTPEGAQPFYTTHYELPRTDSAPEGGSEQSSLLGFPPPPGFAPWDMGVATMQFQQIPISMGQGAPEGYTNFQGGFPLSSPFMPPVGTRPLEPPQIAVPLDQKDGKGVLAPLPFTPPPPHLTQNNTRNFSHSGDTVMEGQGY</sequence>
<gene>
    <name evidence="14" type="ORF">GIB67_007593</name>
</gene>
<evidence type="ECO:0000256" key="7">
    <source>
        <dbReference type="ARBA" id="ARBA00022786"/>
    </source>
</evidence>
<keyword evidence="9" id="KW-0539">Nucleus</keyword>
<comment type="subcellular location">
    <subcellularLocation>
        <location evidence="2">Nucleus</location>
    </subcellularLocation>
</comment>
<dbReference type="InterPro" id="IPR017907">
    <property type="entry name" value="Znf_RING_CS"/>
</dbReference>
<evidence type="ECO:0000256" key="10">
    <source>
        <dbReference type="ARBA" id="ARBA00038499"/>
    </source>
</evidence>
<evidence type="ECO:0000256" key="4">
    <source>
        <dbReference type="ARBA" id="ARBA00022679"/>
    </source>
</evidence>
<feature type="domain" description="C2H2-type" evidence="13">
    <location>
        <begin position="240"/>
        <end position="266"/>
    </location>
</feature>
<comment type="similarity">
    <text evidence="10">Belongs to the Hakai family.</text>
</comment>
<evidence type="ECO:0000256" key="12">
    <source>
        <dbReference type="SAM" id="MobiDB-lite"/>
    </source>
</evidence>
<evidence type="ECO:0000256" key="11">
    <source>
        <dbReference type="PROSITE-ProRule" id="PRU00042"/>
    </source>
</evidence>
<dbReference type="PANTHER" id="PTHR13480">
    <property type="entry name" value="E3 UBIQUITIN-PROTEIN LIGASE HAKAI-RELATED"/>
    <property type="match status" value="1"/>
</dbReference>
<dbReference type="GO" id="GO:0008270">
    <property type="term" value="F:zinc ion binding"/>
    <property type="evidence" value="ECO:0007669"/>
    <property type="project" value="UniProtKB-KW"/>
</dbReference>
<evidence type="ECO:0000256" key="1">
    <source>
        <dbReference type="ARBA" id="ARBA00000900"/>
    </source>
</evidence>
<comment type="caution">
    <text evidence="14">The sequence shown here is derived from an EMBL/GenBank/DDBJ whole genome shotgun (WGS) entry which is preliminary data.</text>
</comment>
<reference evidence="14 15" key="1">
    <citation type="journal article" date="2020" name="IScience">
        <title>Genome Sequencing of the Endangered Kingdonia uniflora (Circaeasteraceae, Ranunculales) Reveals Potential Mechanisms of Evolutionary Specialization.</title>
        <authorList>
            <person name="Sun Y."/>
            <person name="Deng T."/>
            <person name="Zhang A."/>
            <person name="Moore M.J."/>
            <person name="Landis J.B."/>
            <person name="Lin N."/>
            <person name="Zhang H."/>
            <person name="Zhang X."/>
            <person name="Huang J."/>
            <person name="Zhang X."/>
            <person name="Sun H."/>
            <person name="Wang H."/>
        </authorList>
    </citation>
    <scope>NUCLEOTIDE SEQUENCE [LARGE SCALE GENOMIC DNA]</scope>
    <source>
        <strain evidence="14">TB1705</strain>
        <tissue evidence="14">Leaf</tissue>
    </source>
</reference>
<protein>
    <recommendedName>
        <fullName evidence="3">RING-type E3 ubiquitin transferase</fullName>
        <ecNumber evidence="3">2.3.2.27</ecNumber>
    </recommendedName>
</protein>
<proteinExistence type="inferred from homology"/>
<name>A0A7J7N1R3_9MAGN</name>